<dbReference type="GO" id="GO:0052621">
    <property type="term" value="F:diguanylate cyclase activity"/>
    <property type="evidence" value="ECO:0007669"/>
    <property type="project" value="UniProtKB-EC"/>
</dbReference>
<dbReference type="GO" id="GO:0043709">
    <property type="term" value="P:cell adhesion involved in single-species biofilm formation"/>
    <property type="evidence" value="ECO:0007669"/>
    <property type="project" value="TreeGrafter"/>
</dbReference>
<dbReference type="PANTHER" id="PTHR45138:SF9">
    <property type="entry name" value="DIGUANYLATE CYCLASE DGCM-RELATED"/>
    <property type="match status" value="1"/>
</dbReference>
<comment type="catalytic activity">
    <reaction evidence="2">
        <text>2 GTP = 3',3'-c-di-GMP + 2 diphosphate</text>
        <dbReference type="Rhea" id="RHEA:24898"/>
        <dbReference type="ChEBI" id="CHEBI:33019"/>
        <dbReference type="ChEBI" id="CHEBI:37565"/>
        <dbReference type="ChEBI" id="CHEBI:58805"/>
        <dbReference type="EC" id="2.7.7.65"/>
    </reaction>
</comment>
<dbReference type="EC" id="2.7.7.65" evidence="1"/>
<sequence length="663" mass="72080">MQQPIDMKRFEQLKAAGDLPSPRGVAIAIIRLTQSMDVSMAELARVIKGDPAFVGRLIKAANGSLGKGRRAVVSVQDALMVLGLPAVRTMALGFSLLSNYRRGACEAFDYTRFWSFSLVMALSMQALALRVRMVASDEAFSLGLLARVGELALTTLYPAEFGRVLHEIAAAPASRQLDLEQAAFAMNHCELGAAMLLDWGMPLPMANAARFYETPERAGICEDAREAALMQCLVLSRAIAQLCLAPESEHARLMAPMLRLSGRLGVSRGDFVALCEQIGRDWGEWGRLLLLDTGRVPAFTELSARDETAVAKTAAPAGEACPESGADARVAQEPDGGRAAEADKVLRVLVVGATDEERGRIRAALKTSEFFFVDGNDDDLVIERAIDVQPQLMIIDWSQDDCADWVRALRSTRFGRSLYLLALLDSLDDTILGEAAEAGVDDFLARPVRTSALSVRLKAGRRTIALQRRLEHESEELRHFAAELAISNRRLQEAAMTDVLTGVPNRRYAIDRMQMEWTACARHHRPLSVMIVDLDDFKEVNDAHGHDVGDMALRQVADALRSELRVQDVVCRTGGDEFLVICPDSDLNAALACGERLRAAAAGLQIDTGGPSLRLSVSIGVATRDDSMPGMKALTKLADRGAFLAKQRGRNCVVALQVPGSAF</sequence>
<dbReference type="GO" id="GO:1902201">
    <property type="term" value="P:negative regulation of bacterial-type flagellum-dependent cell motility"/>
    <property type="evidence" value="ECO:0007669"/>
    <property type="project" value="TreeGrafter"/>
</dbReference>
<dbReference type="Gene3D" id="1.10.3210.10">
    <property type="entry name" value="Hypothetical protein af1432"/>
    <property type="match status" value="1"/>
</dbReference>
<dbReference type="SMART" id="SM00267">
    <property type="entry name" value="GGDEF"/>
    <property type="match status" value="1"/>
</dbReference>
<dbReference type="PROSITE" id="PS50110">
    <property type="entry name" value="RESPONSE_REGULATORY"/>
    <property type="match status" value="1"/>
</dbReference>
<dbReference type="Gene3D" id="3.40.50.2300">
    <property type="match status" value="1"/>
</dbReference>
<evidence type="ECO:0000259" key="5">
    <source>
        <dbReference type="PROSITE" id="PS50887"/>
    </source>
</evidence>
<dbReference type="SUPFAM" id="SSF109604">
    <property type="entry name" value="HD-domain/PDEase-like"/>
    <property type="match status" value="1"/>
</dbReference>
<protein>
    <recommendedName>
        <fullName evidence="1">diguanylate cyclase</fullName>
        <ecNumber evidence="1">2.7.7.65</ecNumber>
    </recommendedName>
</protein>
<dbReference type="InterPro" id="IPR011006">
    <property type="entry name" value="CheY-like_superfamily"/>
</dbReference>
<keyword evidence="8" id="KW-1185">Reference proteome</keyword>
<dbReference type="CDD" id="cd01949">
    <property type="entry name" value="GGDEF"/>
    <property type="match status" value="1"/>
</dbReference>
<dbReference type="SUPFAM" id="SSF52172">
    <property type="entry name" value="CheY-like"/>
    <property type="match status" value="1"/>
</dbReference>
<feature type="domain" description="GGDEF" evidence="5">
    <location>
        <begin position="525"/>
        <end position="658"/>
    </location>
</feature>
<dbReference type="AlphaFoldDB" id="N6Y052"/>
<dbReference type="RefSeq" id="WP_004338442.1">
    <property type="nucleotide sequence ID" value="NZ_AMXE01000037.1"/>
</dbReference>
<dbReference type="SUPFAM" id="SSF55073">
    <property type="entry name" value="Nucleotide cyclase"/>
    <property type="match status" value="1"/>
</dbReference>
<name>N6Y052_THAL4</name>
<proteinExistence type="predicted"/>
<dbReference type="PROSITE" id="PS51833">
    <property type="entry name" value="HDOD"/>
    <property type="match status" value="1"/>
</dbReference>
<organism evidence="7 8">
    <name type="scientific">Thauera linaloolentis (strain DSM 12138 / JCM 21573 / CCUG 41526 / CIP 105981 / IAM 15112 / NBRC 102519 / 47Lol)</name>
    <dbReference type="NCBI Taxonomy" id="1123367"/>
    <lineage>
        <taxon>Bacteria</taxon>
        <taxon>Pseudomonadati</taxon>
        <taxon>Pseudomonadota</taxon>
        <taxon>Betaproteobacteria</taxon>
        <taxon>Rhodocyclales</taxon>
        <taxon>Zoogloeaceae</taxon>
        <taxon>Thauera</taxon>
    </lineage>
</organism>
<evidence type="ECO:0000256" key="1">
    <source>
        <dbReference type="ARBA" id="ARBA00012528"/>
    </source>
</evidence>
<gene>
    <name evidence="7" type="ORF">C666_10945</name>
</gene>
<dbReference type="eggNOG" id="COG1639">
    <property type="taxonomic scope" value="Bacteria"/>
</dbReference>
<dbReference type="GO" id="GO:0000160">
    <property type="term" value="P:phosphorelay signal transduction system"/>
    <property type="evidence" value="ECO:0007669"/>
    <property type="project" value="InterPro"/>
</dbReference>
<dbReference type="InterPro" id="IPR013976">
    <property type="entry name" value="HDOD"/>
</dbReference>
<dbReference type="Pfam" id="PF00990">
    <property type="entry name" value="GGDEF"/>
    <property type="match status" value="1"/>
</dbReference>
<accession>N6Y052</accession>
<dbReference type="FunFam" id="3.30.70.270:FF:000001">
    <property type="entry name" value="Diguanylate cyclase domain protein"/>
    <property type="match status" value="1"/>
</dbReference>
<comment type="caution">
    <text evidence="7">The sequence shown here is derived from an EMBL/GenBank/DDBJ whole genome shotgun (WGS) entry which is preliminary data.</text>
</comment>
<keyword evidence="3" id="KW-0597">Phosphoprotein</keyword>
<dbReference type="Proteomes" id="UP000013232">
    <property type="component" value="Unassembled WGS sequence"/>
</dbReference>
<dbReference type="InterPro" id="IPR050469">
    <property type="entry name" value="Diguanylate_Cyclase"/>
</dbReference>
<dbReference type="Pfam" id="PF08668">
    <property type="entry name" value="HDOD"/>
    <property type="match status" value="1"/>
</dbReference>
<dbReference type="InterPro" id="IPR000160">
    <property type="entry name" value="GGDEF_dom"/>
</dbReference>
<feature type="modified residue" description="4-aspartylphosphate" evidence="3">
    <location>
        <position position="396"/>
    </location>
</feature>
<reference evidence="7 8" key="1">
    <citation type="submission" date="2012-09" db="EMBL/GenBank/DDBJ databases">
        <title>Draft Genome Sequences of 6 Strains from Genus Thauera.</title>
        <authorList>
            <person name="Liu B."/>
            <person name="Shapleigh J.P."/>
            <person name="Frostegard A.H."/>
        </authorList>
    </citation>
    <scope>NUCLEOTIDE SEQUENCE [LARGE SCALE GENOMIC DNA]</scope>
    <source>
        <strain evidence="8">47Lol / DSM 12138</strain>
    </source>
</reference>
<evidence type="ECO:0000259" key="4">
    <source>
        <dbReference type="PROSITE" id="PS50110"/>
    </source>
</evidence>
<dbReference type="Gene3D" id="3.30.70.270">
    <property type="match status" value="1"/>
</dbReference>
<dbReference type="eggNOG" id="COG3706">
    <property type="taxonomic scope" value="Bacteria"/>
</dbReference>
<dbReference type="InterPro" id="IPR029787">
    <property type="entry name" value="Nucleotide_cyclase"/>
</dbReference>
<dbReference type="PROSITE" id="PS50887">
    <property type="entry name" value="GGDEF"/>
    <property type="match status" value="1"/>
</dbReference>
<dbReference type="InterPro" id="IPR043128">
    <property type="entry name" value="Rev_trsase/Diguanyl_cyclase"/>
</dbReference>
<dbReference type="InterPro" id="IPR001789">
    <property type="entry name" value="Sig_transdc_resp-reg_receiver"/>
</dbReference>
<evidence type="ECO:0000313" key="8">
    <source>
        <dbReference type="Proteomes" id="UP000013232"/>
    </source>
</evidence>
<evidence type="ECO:0000256" key="2">
    <source>
        <dbReference type="ARBA" id="ARBA00034247"/>
    </source>
</evidence>
<dbReference type="GO" id="GO:0005886">
    <property type="term" value="C:plasma membrane"/>
    <property type="evidence" value="ECO:0007669"/>
    <property type="project" value="TreeGrafter"/>
</dbReference>
<feature type="domain" description="Response regulatory" evidence="4">
    <location>
        <begin position="347"/>
        <end position="461"/>
    </location>
</feature>
<evidence type="ECO:0000256" key="3">
    <source>
        <dbReference type="PROSITE-ProRule" id="PRU00169"/>
    </source>
</evidence>
<dbReference type="NCBIfam" id="TIGR00254">
    <property type="entry name" value="GGDEF"/>
    <property type="match status" value="1"/>
</dbReference>
<dbReference type="PANTHER" id="PTHR45138">
    <property type="entry name" value="REGULATORY COMPONENTS OF SENSORY TRANSDUCTION SYSTEM"/>
    <property type="match status" value="1"/>
</dbReference>
<dbReference type="EMBL" id="AMXE01000037">
    <property type="protein sequence ID" value="ENO87506.1"/>
    <property type="molecule type" value="Genomic_DNA"/>
</dbReference>
<dbReference type="OrthoDB" id="9813903at2"/>
<feature type="domain" description="HDOD" evidence="6">
    <location>
        <begin position="19"/>
        <end position="215"/>
    </location>
</feature>
<evidence type="ECO:0000259" key="6">
    <source>
        <dbReference type="PROSITE" id="PS51833"/>
    </source>
</evidence>
<dbReference type="STRING" id="1123367.GCA_000621305_00332"/>
<evidence type="ECO:0000313" key="7">
    <source>
        <dbReference type="EMBL" id="ENO87506.1"/>
    </source>
</evidence>